<protein>
    <submittedName>
        <fullName evidence="1">Uncharacterized protein</fullName>
    </submittedName>
</protein>
<comment type="caution">
    <text evidence="1">The sequence shown here is derived from an EMBL/GenBank/DDBJ whole genome shotgun (WGS) entry which is preliminary data.</text>
</comment>
<name>A0A644X0D2_9ZZZZ</name>
<accession>A0A644X0D2</accession>
<sequence>MNVVRIGIDRIAGLYFQEIIDVQPGFVQRIAYLVGVRHFGKTRFDFAYLPHLTLCVGAIFDFGEPHDSMIDRFIKAGFVESKVVDRTRKTDVTKQAN</sequence>
<dbReference type="EMBL" id="VSSQ01001587">
    <property type="protein sequence ID" value="MPM09582.1"/>
    <property type="molecule type" value="Genomic_DNA"/>
</dbReference>
<proteinExistence type="predicted"/>
<evidence type="ECO:0000313" key="1">
    <source>
        <dbReference type="EMBL" id="MPM09582.1"/>
    </source>
</evidence>
<gene>
    <name evidence="1" type="ORF">SDC9_55903</name>
</gene>
<organism evidence="1">
    <name type="scientific">bioreactor metagenome</name>
    <dbReference type="NCBI Taxonomy" id="1076179"/>
    <lineage>
        <taxon>unclassified sequences</taxon>
        <taxon>metagenomes</taxon>
        <taxon>ecological metagenomes</taxon>
    </lineage>
</organism>
<dbReference type="AlphaFoldDB" id="A0A644X0D2"/>
<reference evidence="1" key="1">
    <citation type="submission" date="2019-08" db="EMBL/GenBank/DDBJ databases">
        <authorList>
            <person name="Kucharzyk K."/>
            <person name="Murdoch R.W."/>
            <person name="Higgins S."/>
            <person name="Loffler F."/>
        </authorList>
    </citation>
    <scope>NUCLEOTIDE SEQUENCE</scope>
</reference>